<comment type="caution">
    <text evidence="3">The sequence shown here is derived from an EMBL/GenBank/DDBJ whole genome shotgun (WGS) entry which is preliminary data.</text>
</comment>
<dbReference type="InterPro" id="IPR011009">
    <property type="entry name" value="Kinase-like_dom_sf"/>
</dbReference>
<keyword evidence="4" id="KW-1185">Reference proteome</keyword>
<proteinExistence type="predicted"/>
<evidence type="ECO:0000256" key="1">
    <source>
        <dbReference type="SAM" id="MobiDB-lite"/>
    </source>
</evidence>
<sequence>MSMEQKVELTKRIATFQVQLSGRDKPASIFSSIGTLDQREVDQNNDAEGWEKVVPGLLVFHEFFRGDHLHYGLPCGPFHSSHDWRSSELNIILLHQTADLKKTEDEDEKEDAEEILIAARKLLALLPKVFPLETSDEPERTGLYHHDLHLNKILVNDKGEISAVLDWESVSALPLWMLTQVPKFLDGPVREEEPQRDLYADETPEQAAAAAEKRNDPGYLDNEGKNELYLLHSQDGVRGDTVTEGLQG</sequence>
<name>A0AAE8SY51_9PEZI</name>
<dbReference type="InterPro" id="IPR002575">
    <property type="entry name" value="Aminoglycoside_PTrfase"/>
</dbReference>
<dbReference type="AlphaFoldDB" id="A0AAE8SY51"/>
<dbReference type="Proteomes" id="UP001187682">
    <property type="component" value="Unassembled WGS sequence"/>
</dbReference>
<protein>
    <recommendedName>
        <fullName evidence="2">Aminoglycoside phosphotransferase domain-containing protein</fullName>
    </recommendedName>
</protein>
<dbReference type="EMBL" id="ONZQ02000012">
    <property type="protein sequence ID" value="SPO05368.1"/>
    <property type="molecule type" value="Genomic_DNA"/>
</dbReference>
<organism evidence="3 4">
    <name type="scientific">Cephalotrichum gorgonifer</name>
    <dbReference type="NCBI Taxonomy" id="2041049"/>
    <lineage>
        <taxon>Eukaryota</taxon>
        <taxon>Fungi</taxon>
        <taxon>Dikarya</taxon>
        <taxon>Ascomycota</taxon>
        <taxon>Pezizomycotina</taxon>
        <taxon>Sordariomycetes</taxon>
        <taxon>Hypocreomycetidae</taxon>
        <taxon>Microascales</taxon>
        <taxon>Microascaceae</taxon>
        <taxon>Cephalotrichum</taxon>
    </lineage>
</organism>
<evidence type="ECO:0000313" key="3">
    <source>
        <dbReference type="EMBL" id="SPO05368.1"/>
    </source>
</evidence>
<dbReference type="PANTHER" id="PTHR21310:SF13">
    <property type="entry name" value="AMINOGLYCOSIDE PHOSPHOTRANSFERASE DOMAIN-CONTAINING PROTEIN"/>
    <property type="match status" value="1"/>
</dbReference>
<dbReference type="Pfam" id="PF01636">
    <property type="entry name" value="APH"/>
    <property type="match status" value="1"/>
</dbReference>
<feature type="compositionally biased region" description="Basic and acidic residues" evidence="1">
    <location>
        <begin position="211"/>
        <end position="225"/>
    </location>
</feature>
<dbReference type="SUPFAM" id="SSF56112">
    <property type="entry name" value="Protein kinase-like (PK-like)"/>
    <property type="match status" value="1"/>
</dbReference>
<gene>
    <name evidence="3" type="ORF">DNG_08055</name>
</gene>
<reference evidence="3" key="1">
    <citation type="submission" date="2018-03" db="EMBL/GenBank/DDBJ databases">
        <authorList>
            <person name="Guldener U."/>
        </authorList>
    </citation>
    <scope>NUCLEOTIDE SEQUENCE</scope>
</reference>
<feature type="domain" description="Aminoglycoside phosphotransferase" evidence="2">
    <location>
        <begin position="93"/>
        <end position="170"/>
    </location>
</feature>
<feature type="region of interest" description="Disordered" evidence="1">
    <location>
        <begin position="198"/>
        <end position="225"/>
    </location>
</feature>
<dbReference type="InterPro" id="IPR051678">
    <property type="entry name" value="AGP_Transferase"/>
</dbReference>
<evidence type="ECO:0000259" key="2">
    <source>
        <dbReference type="Pfam" id="PF01636"/>
    </source>
</evidence>
<dbReference type="Gene3D" id="3.90.1200.10">
    <property type="match status" value="1"/>
</dbReference>
<dbReference type="PANTHER" id="PTHR21310">
    <property type="entry name" value="AMINOGLYCOSIDE PHOSPHOTRANSFERASE-RELATED-RELATED"/>
    <property type="match status" value="1"/>
</dbReference>
<accession>A0AAE8SY51</accession>
<evidence type="ECO:0000313" key="4">
    <source>
        <dbReference type="Proteomes" id="UP001187682"/>
    </source>
</evidence>